<dbReference type="EMBL" id="WJJP01000004">
    <property type="protein sequence ID" value="MBD3322962.1"/>
    <property type="molecule type" value="Genomic_DNA"/>
</dbReference>
<dbReference type="AlphaFoldDB" id="A0A9D5Q495"/>
<keyword evidence="4 5" id="KW-0472">Membrane</keyword>
<organism evidence="7 8">
    <name type="scientific">candidate division KSB3 bacterium</name>
    <dbReference type="NCBI Taxonomy" id="2044937"/>
    <lineage>
        <taxon>Bacteria</taxon>
        <taxon>candidate division KSB3</taxon>
    </lineage>
</organism>
<evidence type="ECO:0000256" key="1">
    <source>
        <dbReference type="ARBA" id="ARBA00004141"/>
    </source>
</evidence>
<evidence type="ECO:0000313" key="7">
    <source>
        <dbReference type="EMBL" id="MBD3322962.1"/>
    </source>
</evidence>
<feature type="transmembrane region" description="Helical" evidence="5">
    <location>
        <begin position="7"/>
        <end position="26"/>
    </location>
</feature>
<comment type="subcellular location">
    <subcellularLocation>
        <location evidence="1">Membrane</location>
        <topology evidence="1">Multi-pass membrane protein</topology>
    </subcellularLocation>
</comment>
<keyword evidence="3 5" id="KW-1133">Transmembrane helix</keyword>
<dbReference type="InterPro" id="IPR050932">
    <property type="entry name" value="TM2D1-3-like"/>
</dbReference>
<reference evidence="7" key="1">
    <citation type="submission" date="2019-11" db="EMBL/GenBank/DDBJ databases">
        <title>Microbial mats filling the niche in hypersaline microbial mats.</title>
        <authorList>
            <person name="Wong H.L."/>
            <person name="Macleod F.I."/>
            <person name="White R.A. III"/>
            <person name="Burns B.P."/>
        </authorList>
    </citation>
    <scope>NUCLEOTIDE SEQUENCE</scope>
    <source>
        <strain evidence="7">Rbin_158</strain>
    </source>
</reference>
<gene>
    <name evidence="7" type="ORF">GF339_00165</name>
</gene>
<proteinExistence type="predicted"/>
<dbReference type="GO" id="GO:0016020">
    <property type="term" value="C:membrane"/>
    <property type="evidence" value="ECO:0007669"/>
    <property type="project" value="UniProtKB-SubCell"/>
</dbReference>
<protein>
    <submittedName>
        <fullName evidence="7">NINE protein</fullName>
    </submittedName>
</protein>
<dbReference type="Pfam" id="PF05154">
    <property type="entry name" value="TM2"/>
    <property type="match status" value="1"/>
</dbReference>
<evidence type="ECO:0000256" key="5">
    <source>
        <dbReference type="SAM" id="Phobius"/>
    </source>
</evidence>
<evidence type="ECO:0000256" key="4">
    <source>
        <dbReference type="ARBA" id="ARBA00023136"/>
    </source>
</evidence>
<evidence type="ECO:0000313" key="8">
    <source>
        <dbReference type="Proteomes" id="UP000649604"/>
    </source>
</evidence>
<feature type="domain" description="TM2" evidence="6">
    <location>
        <begin position="2"/>
        <end position="51"/>
    </location>
</feature>
<keyword evidence="2 5" id="KW-0812">Transmembrane</keyword>
<dbReference type="PANTHER" id="PTHR21016">
    <property type="entry name" value="BETA-AMYLOID BINDING PROTEIN-RELATED"/>
    <property type="match status" value="1"/>
</dbReference>
<dbReference type="Proteomes" id="UP000649604">
    <property type="component" value="Unassembled WGS sequence"/>
</dbReference>
<evidence type="ECO:0000259" key="6">
    <source>
        <dbReference type="Pfam" id="PF05154"/>
    </source>
</evidence>
<sequence>MKSSEIAYLLWCGCFFGGCGLHRIYLGKYGTGILYLLTFGLFGIGQFIDLFRIPGMVRDENLKRRYLYYENAPININIHGATTHDISLGQDAWNTYQAQPAPPEPSPEEAAKTLEKTILKLAREFRGRLTPVELAANSTLSIEDADKALEDVVRRGYANITVTESGSIVYEFPGFLRFDSSSPSDSGEYDEIH</sequence>
<comment type="caution">
    <text evidence="7">The sequence shown here is derived from an EMBL/GenBank/DDBJ whole genome shotgun (WGS) entry which is preliminary data.</text>
</comment>
<evidence type="ECO:0000256" key="2">
    <source>
        <dbReference type="ARBA" id="ARBA00022692"/>
    </source>
</evidence>
<evidence type="ECO:0000256" key="3">
    <source>
        <dbReference type="ARBA" id="ARBA00022989"/>
    </source>
</evidence>
<accession>A0A9D5Q495</accession>
<dbReference type="PANTHER" id="PTHR21016:SF25">
    <property type="entry name" value="TM2 DOMAIN-CONTAINING PROTEIN DDB_G0277895-RELATED"/>
    <property type="match status" value="1"/>
</dbReference>
<name>A0A9D5Q495_9BACT</name>
<dbReference type="InterPro" id="IPR007829">
    <property type="entry name" value="TM2"/>
</dbReference>
<feature type="transmembrane region" description="Helical" evidence="5">
    <location>
        <begin position="32"/>
        <end position="51"/>
    </location>
</feature>
<dbReference type="PROSITE" id="PS51257">
    <property type="entry name" value="PROKAR_LIPOPROTEIN"/>
    <property type="match status" value="1"/>
</dbReference>